<feature type="signal peptide" evidence="1">
    <location>
        <begin position="1"/>
        <end position="24"/>
    </location>
</feature>
<keyword evidence="1" id="KW-0732">Signal</keyword>
<dbReference type="EMBL" id="BJZI01000002">
    <property type="protein sequence ID" value="GEO65679.1"/>
    <property type="molecule type" value="Genomic_DNA"/>
</dbReference>
<reference evidence="3 4" key="1">
    <citation type="submission" date="2019-07" db="EMBL/GenBank/DDBJ databases">
        <title>Whole genome shotgun sequence of Lactobacillus spicheri NBRC 107155.</title>
        <authorList>
            <person name="Hosoyama A."/>
            <person name="Uohara A."/>
            <person name="Ohji S."/>
            <person name="Ichikawa N."/>
        </authorList>
    </citation>
    <scope>NUCLEOTIDE SEQUENCE [LARGE SCALE GENOMIC DNA]</scope>
    <source>
        <strain evidence="3 4">NBRC 107155</strain>
    </source>
</reference>
<dbReference type="InterPro" id="IPR027994">
    <property type="entry name" value="WxL_dom"/>
</dbReference>
<evidence type="ECO:0000256" key="1">
    <source>
        <dbReference type="SAM" id="SignalP"/>
    </source>
</evidence>
<dbReference type="RefSeq" id="WP_162256109.1">
    <property type="nucleotide sequence ID" value="NZ_BJZI01000002.1"/>
</dbReference>
<comment type="caution">
    <text evidence="3">The sequence shown here is derived from an EMBL/GenBank/DDBJ whole genome shotgun (WGS) entry which is preliminary data.</text>
</comment>
<sequence length="216" mass="22959">MTHKSILALLAISLGLISPLTAKAANTASSSSSTDSSDSTQTQRTASIEVLPGTLSFNSDTASDISFGSLNVKNLTKLDKLSTNPQRFSTGATKNLVIDNYLGTGDQWSVYAKLSSFTDGTKQHTMFGTMTISPNTNGQKDESGIDLNSGKTVQLNFGEKESDDIPIYSATADHGMGKVTLPINYQLNVTQAKYKGTYTAKLTYTFTKTPTTAVGS</sequence>
<name>A0ABQ0WNP8_9LACO</name>
<feature type="chain" id="PRO_5045629062" description="WxL domain-containing protein" evidence="1">
    <location>
        <begin position="25"/>
        <end position="216"/>
    </location>
</feature>
<organism evidence="3 4">
    <name type="scientific">Levilactobacillus spicheri</name>
    <dbReference type="NCBI Taxonomy" id="216463"/>
    <lineage>
        <taxon>Bacteria</taxon>
        <taxon>Bacillati</taxon>
        <taxon>Bacillota</taxon>
        <taxon>Bacilli</taxon>
        <taxon>Lactobacillales</taxon>
        <taxon>Lactobacillaceae</taxon>
        <taxon>Levilactobacillus</taxon>
    </lineage>
</organism>
<dbReference type="Pfam" id="PF13731">
    <property type="entry name" value="WxL"/>
    <property type="match status" value="1"/>
</dbReference>
<accession>A0ABQ0WNP8</accession>
<gene>
    <name evidence="3" type="ORF">LSP04_00980</name>
</gene>
<dbReference type="Proteomes" id="UP000321691">
    <property type="component" value="Unassembled WGS sequence"/>
</dbReference>
<feature type="domain" description="WxL" evidence="2">
    <location>
        <begin position="60"/>
        <end position="210"/>
    </location>
</feature>
<protein>
    <recommendedName>
        <fullName evidence="2">WxL domain-containing protein</fullName>
    </recommendedName>
</protein>
<keyword evidence="4" id="KW-1185">Reference proteome</keyword>
<evidence type="ECO:0000259" key="2">
    <source>
        <dbReference type="Pfam" id="PF13731"/>
    </source>
</evidence>
<proteinExistence type="predicted"/>
<evidence type="ECO:0000313" key="3">
    <source>
        <dbReference type="EMBL" id="GEO65679.1"/>
    </source>
</evidence>
<evidence type="ECO:0000313" key="4">
    <source>
        <dbReference type="Proteomes" id="UP000321691"/>
    </source>
</evidence>